<dbReference type="RefSeq" id="WP_015789438.1">
    <property type="nucleotide sequence ID" value="NC_013158.1"/>
</dbReference>
<dbReference type="Proteomes" id="UP000002071">
    <property type="component" value="Chromosome"/>
</dbReference>
<keyword evidence="3" id="KW-1185">Reference proteome</keyword>
<feature type="region of interest" description="Disordered" evidence="1">
    <location>
        <begin position="1"/>
        <end position="46"/>
    </location>
</feature>
<accession>C7NQW1</accession>
<dbReference type="GeneID" id="54763372"/>
<evidence type="ECO:0000313" key="3">
    <source>
        <dbReference type="Proteomes" id="UP000002071"/>
    </source>
</evidence>
<organism evidence="2 3">
    <name type="scientific">Halorhabdus utahensis (strain DSM 12940 / JCM 11049 / AX-2)</name>
    <dbReference type="NCBI Taxonomy" id="519442"/>
    <lineage>
        <taxon>Archaea</taxon>
        <taxon>Methanobacteriati</taxon>
        <taxon>Methanobacteriota</taxon>
        <taxon>Stenosarchaea group</taxon>
        <taxon>Halobacteria</taxon>
        <taxon>Halobacteriales</taxon>
        <taxon>Haloarculaceae</taxon>
        <taxon>Halorhabdus</taxon>
    </lineage>
</organism>
<dbReference type="HOGENOM" id="CLU_3178516_0_0_2"/>
<dbReference type="KEGG" id="hut:Huta_1692"/>
<evidence type="ECO:0000256" key="1">
    <source>
        <dbReference type="SAM" id="MobiDB-lite"/>
    </source>
</evidence>
<proteinExistence type="predicted"/>
<protein>
    <submittedName>
        <fullName evidence="2">Uncharacterized protein</fullName>
    </submittedName>
</protein>
<sequence length="46" mass="4919">MASTPRSDEDESEEEPTVPADVLEGIEDIAEGRTADGDDLDEALDL</sequence>
<reference evidence="2 3" key="1">
    <citation type="journal article" date="2009" name="Stand. Genomic Sci.">
        <title>Complete genome sequence of Halorhabdus utahensis type strain (AX-2).</title>
        <authorList>
            <person name="Anderson I."/>
            <person name="Tindall B.J."/>
            <person name="Pomrenke H."/>
            <person name="Goker M."/>
            <person name="Lapidus A."/>
            <person name="Nolan M."/>
            <person name="Copeland A."/>
            <person name="Glavina Del Rio T."/>
            <person name="Chen F."/>
            <person name="Tice H."/>
            <person name="Cheng J.F."/>
            <person name="Lucas S."/>
            <person name="Chertkov O."/>
            <person name="Bruce D."/>
            <person name="Brettin T."/>
            <person name="Detter J.C."/>
            <person name="Han C."/>
            <person name="Goodwin L."/>
            <person name="Land M."/>
            <person name="Hauser L."/>
            <person name="Chang Y.J."/>
            <person name="Jeffries C.D."/>
            <person name="Pitluck S."/>
            <person name="Pati A."/>
            <person name="Mavromatis K."/>
            <person name="Ivanova N."/>
            <person name="Ovchinnikova G."/>
            <person name="Chen A."/>
            <person name="Palaniappan K."/>
            <person name="Chain P."/>
            <person name="Rohde M."/>
            <person name="Bristow J."/>
            <person name="Eisen J.A."/>
            <person name="Markowitz V."/>
            <person name="Hugenholtz P."/>
            <person name="Kyrpides N.C."/>
            <person name="Klenk H.P."/>
        </authorList>
    </citation>
    <scope>NUCLEOTIDE SEQUENCE [LARGE SCALE GENOMIC DNA]</scope>
    <source>
        <strain evidence="3">DSM 12940 / JCM 11049 / AX-2</strain>
    </source>
</reference>
<dbReference type="AlphaFoldDB" id="C7NQW1"/>
<feature type="compositionally biased region" description="Acidic residues" evidence="1">
    <location>
        <begin position="37"/>
        <end position="46"/>
    </location>
</feature>
<evidence type="ECO:0000313" key="2">
    <source>
        <dbReference type="EMBL" id="ACV11865.1"/>
    </source>
</evidence>
<gene>
    <name evidence="2" type="ordered locus">Huta_1692</name>
</gene>
<name>C7NQW1_HALUD</name>
<dbReference type="EMBL" id="CP001687">
    <property type="protein sequence ID" value="ACV11865.1"/>
    <property type="molecule type" value="Genomic_DNA"/>
</dbReference>